<keyword evidence="3" id="KW-1185">Reference proteome</keyword>
<reference evidence="3" key="1">
    <citation type="submission" date="2011-06" db="EMBL/GenBank/DDBJ databases">
        <title>The complete genome of chromosome of Runella slithyformis DSM 19594.</title>
        <authorList>
            <consortium name="US DOE Joint Genome Institute (JGI-PGF)"/>
            <person name="Lucas S."/>
            <person name="Han J."/>
            <person name="Lapidus A."/>
            <person name="Bruce D."/>
            <person name="Goodwin L."/>
            <person name="Pitluck S."/>
            <person name="Peters L."/>
            <person name="Kyrpides N."/>
            <person name="Mavromatis K."/>
            <person name="Ivanova N."/>
            <person name="Ovchinnikova G."/>
            <person name="Zhang X."/>
            <person name="Misra M."/>
            <person name="Detter J.C."/>
            <person name="Tapia R."/>
            <person name="Han C."/>
            <person name="Land M."/>
            <person name="Hauser L."/>
            <person name="Markowitz V."/>
            <person name="Cheng J.-F."/>
            <person name="Hugenholtz P."/>
            <person name="Woyke T."/>
            <person name="Wu D."/>
            <person name="Tindall B."/>
            <person name="Faehrich R."/>
            <person name="Brambilla E."/>
            <person name="Klenk H.-P."/>
            <person name="Eisen J.A."/>
        </authorList>
    </citation>
    <scope>NUCLEOTIDE SEQUENCE [LARGE SCALE GENOMIC DNA]</scope>
    <source>
        <strain evidence="3">ATCC 29530 / DSM 19594 / LMG 11500 / NCIMB 11436 / LSU 4</strain>
    </source>
</reference>
<dbReference type="InterPro" id="IPR011990">
    <property type="entry name" value="TPR-like_helical_dom_sf"/>
</dbReference>
<feature type="chain" id="PRO_5030550774" description="Tetratricopeptide repeat protein" evidence="1">
    <location>
        <begin position="21"/>
        <end position="79"/>
    </location>
</feature>
<sequence>MKIALILILFFLFPVNQSFGQTKPATSIANSQQAKTADSLYNLADKYLSDNNYQQALLISERSLEIFEVIGYQRKMGDC</sequence>
<dbReference type="Proteomes" id="UP000000493">
    <property type="component" value="Chromosome"/>
</dbReference>
<feature type="signal peptide" evidence="1">
    <location>
        <begin position="1"/>
        <end position="20"/>
    </location>
</feature>
<accession>A0A7U4E422</accession>
<dbReference type="AlphaFoldDB" id="A0A7U4E422"/>
<protein>
    <recommendedName>
        <fullName evidence="4">Tetratricopeptide repeat protein</fullName>
    </recommendedName>
</protein>
<evidence type="ECO:0008006" key="4">
    <source>
        <dbReference type="Google" id="ProtNLM"/>
    </source>
</evidence>
<reference evidence="2 3" key="2">
    <citation type="journal article" date="2012" name="Stand. Genomic Sci.">
        <title>Complete genome sequence of the aquatic bacterium Runella slithyformis type strain (LSU 4(T)).</title>
        <authorList>
            <person name="Copeland A."/>
            <person name="Zhang X."/>
            <person name="Misra M."/>
            <person name="Lapidus A."/>
            <person name="Nolan M."/>
            <person name="Lucas S."/>
            <person name="Deshpande S."/>
            <person name="Cheng J.F."/>
            <person name="Tapia R."/>
            <person name="Goodwin L.A."/>
            <person name="Pitluck S."/>
            <person name="Liolios K."/>
            <person name="Pagani I."/>
            <person name="Ivanova N."/>
            <person name="Mikhailova N."/>
            <person name="Pati A."/>
            <person name="Chen A."/>
            <person name="Palaniappan K."/>
            <person name="Land M."/>
            <person name="Hauser L."/>
            <person name="Pan C."/>
            <person name="Jeffries C.D."/>
            <person name="Detter J.C."/>
            <person name="Brambilla E.M."/>
            <person name="Rohde M."/>
            <person name="Djao O.D."/>
            <person name="Goker M."/>
            <person name="Sikorski J."/>
            <person name="Tindall B.J."/>
            <person name="Woyke T."/>
            <person name="Bristow J."/>
            <person name="Eisen J.A."/>
            <person name="Markowitz V."/>
            <person name="Hugenholtz P."/>
            <person name="Kyrpides N.C."/>
            <person name="Klenk H.P."/>
            <person name="Mavromatis K."/>
        </authorList>
    </citation>
    <scope>NUCLEOTIDE SEQUENCE [LARGE SCALE GENOMIC DNA]</scope>
    <source>
        <strain evidence="3">ATCC 29530 / DSM 19594 / LMG 11500 / NCIMB 11436 / LSU 4</strain>
    </source>
</reference>
<evidence type="ECO:0000313" key="3">
    <source>
        <dbReference type="Proteomes" id="UP000000493"/>
    </source>
</evidence>
<name>A0A7U4E422_RUNSL</name>
<dbReference type="RefSeq" id="WP_013926322.1">
    <property type="nucleotide sequence ID" value="NC_015703.1"/>
</dbReference>
<evidence type="ECO:0000313" key="2">
    <source>
        <dbReference type="EMBL" id="AEI46998.1"/>
    </source>
</evidence>
<proteinExistence type="predicted"/>
<evidence type="ECO:0000256" key="1">
    <source>
        <dbReference type="SAM" id="SignalP"/>
    </source>
</evidence>
<organism evidence="2 3">
    <name type="scientific">Runella slithyformis (strain ATCC 29530 / DSM 19594 / LMG 11500 / NCIMB 11436 / LSU 4)</name>
    <dbReference type="NCBI Taxonomy" id="761193"/>
    <lineage>
        <taxon>Bacteria</taxon>
        <taxon>Pseudomonadati</taxon>
        <taxon>Bacteroidota</taxon>
        <taxon>Cytophagia</taxon>
        <taxon>Cytophagales</taxon>
        <taxon>Spirosomataceae</taxon>
        <taxon>Runella</taxon>
    </lineage>
</organism>
<dbReference type="EMBL" id="CP002859">
    <property type="protein sequence ID" value="AEI46998.1"/>
    <property type="molecule type" value="Genomic_DNA"/>
</dbReference>
<dbReference type="Gene3D" id="1.25.40.10">
    <property type="entry name" value="Tetratricopeptide repeat domain"/>
    <property type="match status" value="1"/>
</dbReference>
<gene>
    <name evidence="2" type="ordered locus">Runsl_0555</name>
</gene>
<dbReference type="KEGG" id="rsi:Runsl_0555"/>
<keyword evidence="1" id="KW-0732">Signal</keyword>